<evidence type="ECO:0000313" key="2">
    <source>
        <dbReference type="Proteomes" id="UP000318478"/>
    </source>
</evidence>
<accession>A0A5C5XS94</accession>
<evidence type="ECO:0008006" key="3">
    <source>
        <dbReference type="Google" id="ProtNLM"/>
    </source>
</evidence>
<organism evidence="1 2">
    <name type="scientific">Posidoniimonas polymericola</name>
    <dbReference type="NCBI Taxonomy" id="2528002"/>
    <lineage>
        <taxon>Bacteria</taxon>
        <taxon>Pseudomonadati</taxon>
        <taxon>Planctomycetota</taxon>
        <taxon>Planctomycetia</taxon>
        <taxon>Pirellulales</taxon>
        <taxon>Lacipirellulaceae</taxon>
        <taxon>Posidoniimonas</taxon>
    </lineage>
</organism>
<dbReference type="Proteomes" id="UP000318478">
    <property type="component" value="Unassembled WGS sequence"/>
</dbReference>
<sequence length="362" mass="41102">MATIFYSVMGEGRGHAARARSMVERLRDRHRLVLYSSFDALEFLRAEYDHDPEVEVRETEGIKFHYSQGKLDLAKTISSGMTTWWNMRKTVNRLAQDFRRDKPDLLVCDFEPTLARAAHKCKVPVLSLDHQHFMIAYDLGSLPLQLQRWAWAMGWSVWAFGIRQQKTVISAFYKPPLLPSWSDATQVGPLLRPAVQGRQPTQGQHVLSYLRRATPPQVLEDLKALPMEVRVYGLGERPDDANLRFLPVSETTFLDNLADCDSVIAAAGNQLLGESLYFGKPVLALPEQNHHEQRINACFLKQLGGGDWRLLEEVNRDDLLTFWNERETYRRQLAESDLSFDGTADAAEAIEAMLAECGVVGV</sequence>
<name>A0A5C5XS94_9BACT</name>
<protein>
    <recommendedName>
        <fullName evidence="3">MurG-like transferase</fullName>
    </recommendedName>
</protein>
<keyword evidence="2" id="KW-1185">Reference proteome</keyword>
<dbReference type="OrthoDB" id="9793805at2"/>
<gene>
    <name evidence="1" type="ORF">Pla123a_48590</name>
</gene>
<reference evidence="1 2" key="1">
    <citation type="submission" date="2019-02" db="EMBL/GenBank/DDBJ databases">
        <title>Deep-cultivation of Planctomycetes and their phenomic and genomic characterization uncovers novel biology.</title>
        <authorList>
            <person name="Wiegand S."/>
            <person name="Jogler M."/>
            <person name="Boedeker C."/>
            <person name="Pinto D."/>
            <person name="Vollmers J."/>
            <person name="Rivas-Marin E."/>
            <person name="Kohn T."/>
            <person name="Peeters S.H."/>
            <person name="Heuer A."/>
            <person name="Rast P."/>
            <person name="Oberbeckmann S."/>
            <person name="Bunk B."/>
            <person name="Jeske O."/>
            <person name="Meyerdierks A."/>
            <person name="Storesund J.E."/>
            <person name="Kallscheuer N."/>
            <person name="Luecker S."/>
            <person name="Lage O.M."/>
            <person name="Pohl T."/>
            <person name="Merkel B.J."/>
            <person name="Hornburger P."/>
            <person name="Mueller R.-W."/>
            <person name="Bruemmer F."/>
            <person name="Labrenz M."/>
            <person name="Spormann A.M."/>
            <person name="Op Den Camp H."/>
            <person name="Overmann J."/>
            <person name="Amann R."/>
            <person name="Jetten M.S.M."/>
            <person name="Mascher T."/>
            <person name="Medema M.H."/>
            <person name="Devos D.P."/>
            <person name="Kaster A.-K."/>
            <person name="Ovreas L."/>
            <person name="Rohde M."/>
            <person name="Galperin M.Y."/>
            <person name="Jogler C."/>
        </authorList>
    </citation>
    <scope>NUCLEOTIDE SEQUENCE [LARGE SCALE GENOMIC DNA]</scope>
    <source>
        <strain evidence="1 2">Pla123a</strain>
    </source>
</reference>
<dbReference type="EMBL" id="SJPO01000019">
    <property type="protein sequence ID" value="TWT65391.1"/>
    <property type="molecule type" value="Genomic_DNA"/>
</dbReference>
<dbReference type="Pfam" id="PF13528">
    <property type="entry name" value="Glyco_trans_1_3"/>
    <property type="match status" value="1"/>
</dbReference>
<dbReference type="AlphaFoldDB" id="A0A5C5XS94"/>
<comment type="caution">
    <text evidence="1">The sequence shown here is derived from an EMBL/GenBank/DDBJ whole genome shotgun (WGS) entry which is preliminary data.</text>
</comment>
<dbReference type="RefSeq" id="WP_146591826.1">
    <property type="nucleotide sequence ID" value="NZ_SJPO01000019.1"/>
</dbReference>
<dbReference type="SUPFAM" id="SSF53756">
    <property type="entry name" value="UDP-Glycosyltransferase/glycogen phosphorylase"/>
    <property type="match status" value="1"/>
</dbReference>
<evidence type="ECO:0000313" key="1">
    <source>
        <dbReference type="EMBL" id="TWT65391.1"/>
    </source>
</evidence>
<dbReference type="Gene3D" id="3.40.50.2000">
    <property type="entry name" value="Glycogen Phosphorylase B"/>
    <property type="match status" value="2"/>
</dbReference>
<proteinExistence type="predicted"/>